<evidence type="ECO:0000313" key="2">
    <source>
        <dbReference type="Proteomes" id="UP000027222"/>
    </source>
</evidence>
<keyword evidence="2" id="KW-1185">Reference proteome</keyword>
<name>A0A067S9V2_GALM3</name>
<dbReference type="HOGENOM" id="CLU_3014296_0_0_1"/>
<sequence length="56" mass="6556">MLPLEQLWPRLGFWSTFRMTWQLRSFLRTMSSATSQTTGGLSTGVARSEWLQDIQY</sequence>
<dbReference type="OrthoDB" id="4177236at2759"/>
<evidence type="ECO:0000313" key="1">
    <source>
        <dbReference type="EMBL" id="KDR67680.1"/>
    </source>
</evidence>
<reference evidence="2" key="1">
    <citation type="journal article" date="2014" name="Proc. Natl. Acad. Sci. U.S.A.">
        <title>Extensive sampling of basidiomycete genomes demonstrates inadequacy of the white-rot/brown-rot paradigm for wood decay fungi.</title>
        <authorList>
            <person name="Riley R."/>
            <person name="Salamov A.A."/>
            <person name="Brown D.W."/>
            <person name="Nagy L.G."/>
            <person name="Floudas D."/>
            <person name="Held B.W."/>
            <person name="Levasseur A."/>
            <person name="Lombard V."/>
            <person name="Morin E."/>
            <person name="Otillar R."/>
            <person name="Lindquist E.A."/>
            <person name="Sun H."/>
            <person name="LaButti K.M."/>
            <person name="Schmutz J."/>
            <person name="Jabbour D."/>
            <person name="Luo H."/>
            <person name="Baker S.E."/>
            <person name="Pisabarro A.G."/>
            <person name="Walton J.D."/>
            <person name="Blanchette R.A."/>
            <person name="Henrissat B."/>
            <person name="Martin F."/>
            <person name="Cullen D."/>
            <person name="Hibbett D.S."/>
            <person name="Grigoriev I.V."/>
        </authorList>
    </citation>
    <scope>NUCLEOTIDE SEQUENCE [LARGE SCALE GENOMIC DNA]</scope>
    <source>
        <strain evidence="2">CBS 339.88</strain>
    </source>
</reference>
<organism evidence="1 2">
    <name type="scientific">Galerina marginata (strain CBS 339.88)</name>
    <dbReference type="NCBI Taxonomy" id="685588"/>
    <lineage>
        <taxon>Eukaryota</taxon>
        <taxon>Fungi</taxon>
        <taxon>Dikarya</taxon>
        <taxon>Basidiomycota</taxon>
        <taxon>Agaricomycotina</taxon>
        <taxon>Agaricomycetes</taxon>
        <taxon>Agaricomycetidae</taxon>
        <taxon>Agaricales</taxon>
        <taxon>Agaricineae</taxon>
        <taxon>Strophariaceae</taxon>
        <taxon>Galerina</taxon>
    </lineage>
</organism>
<accession>A0A067S9V2</accession>
<proteinExistence type="predicted"/>
<gene>
    <name evidence="1" type="ORF">GALMADRAFT_257938</name>
</gene>
<dbReference type="Proteomes" id="UP000027222">
    <property type="component" value="Unassembled WGS sequence"/>
</dbReference>
<dbReference type="AlphaFoldDB" id="A0A067S9V2"/>
<dbReference type="EMBL" id="KL142413">
    <property type="protein sequence ID" value="KDR67680.1"/>
    <property type="molecule type" value="Genomic_DNA"/>
</dbReference>
<protein>
    <submittedName>
        <fullName evidence="1">Uncharacterized protein</fullName>
    </submittedName>
</protein>